<evidence type="ECO:0000313" key="1">
    <source>
        <dbReference type="EMBL" id="VFJ13955.1"/>
    </source>
</evidence>
<gene>
    <name evidence="1" type="ORF">NFRAN_1633</name>
</gene>
<protein>
    <submittedName>
        <fullName evidence="1">Uncharacterized protein</fullName>
    </submittedName>
</protein>
<reference evidence="1 2" key="1">
    <citation type="submission" date="2019-02" db="EMBL/GenBank/DDBJ databases">
        <authorList>
            <person name="Lehtovirta-Morley E L."/>
        </authorList>
    </citation>
    <scope>NUCLEOTIDE SEQUENCE [LARGE SCALE GENOMIC DNA]</scope>
    <source>
        <strain evidence="1">NFRAN1</strain>
    </source>
</reference>
<name>A0A484IB00_9ARCH</name>
<sequence>MCTYITLRNTYKHVLTYTCMNKPKKLIELSITNTTKQMKRLQKLPQRNKK</sequence>
<evidence type="ECO:0000313" key="2">
    <source>
        <dbReference type="Proteomes" id="UP000294299"/>
    </source>
</evidence>
<dbReference type="EMBL" id="LR216287">
    <property type="protein sequence ID" value="VFJ13955.1"/>
    <property type="molecule type" value="Genomic_DNA"/>
</dbReference>
<dbReference type="AlphaFoldDB" id="A0A484IB00"/>
<organism evidence="1 2">
    <name type="scientific">Candidatus Nitrosocosmicus franklandianus</name>
    <dbReference type="NCBI Taxonomy" id="1798806"/>
    <lineage>
        <taxon>Archaea</taxon>
        <taxon>Nitrososphaerota</taxon>
        <taxon>Nitrososphaeria</taxon>
        <taxon>Nitrososphaerales</taxon>
        <taxon>Nitrososphaeraceae</taxon>
        <taxon>Candidatus Nitrosocosmicus</taxon>
    </lineage>
</organism>
<dbReference type="KEGG" id="nfn:NFRAN_1633"/>
<keyword evidence="2" id="KW-1185">Reference proteome</keyword>
<dbReference type="Proteomes" id="UP000294299">
    <property type="component" value="Chromosome NFRAN"/>
</dbReference>
<accession>A0A484IB00</accession>
<proteinExistence type="predicted"/>